<proteinExistence type="predicted"/>
<dbReference type="AlphaFoldDB" id="A0A450YUB6"/>
<sequence>MRKMRLVSVAPTPSSSRPAPAHKLYPYLLRGLYIERADQVWCADITYIPMPHGFVYLAAVMEWYSRYVLAQHGRQGPCYGQHRGRTPMAPGEIRGGLSQRLPERWRAQGDTKKYFTFYNTERPQVYDVSSHLMLAA</sequence>
<protein>
    <recommendedName>
        <fullName evidence="2">Integrase core domain-containing protein</fullName>
    </recommendedName>
</protein>
<reference evidence="1" key="1">
    <citation type="submission" date="2019-02" db="EMBL/GenBank/DDBJ databases">
        <authorList>
            <person name="Gruber-Vodicka R. H."/>
            <person name="Seah K. B. B."/>
        </authorList>
    </citation>
    <scope>NUCLEOTIDE SEQUENCE</scope>
    <source>
        <strain evidence="1">BECK_BZ125</strain>
    </source>
</reference>
<evidence type="ECO:0000313" key="1">
    <source>
        <dbReference type="EMBL" id="VFK45116.1"/>
    </source>
</evidence>
<organism evidence="1">
    <name type="scientific">Candidatus Kentrum sp. TC</name>
    <dbReference type="NCBI Taxonomy" id="2126339"/>
    <lineage>
        <taxon>Bacteria</taxon>
        <taxon>Pseudomonadati</taxon>
        <taxon>Pseudomonadota</taxon>
        <taxon>Gammaproteobacteria</taxon>
        <taxon>Candidatus Kentrum</taxon>
    </lineage>
</organism>
<dbReference type="EMBL" id="CAADFT010000043">
    <property type="protein sequence ID" value="VFK45116.1"/>
    <property type="molecule type" value="Genomic_DNA"/>
</dbReference>
<dbReference type="SUPFAM" id="SSF53098">
    <property type="entry name" value="Ribonuclease H-like"/>
    <property type="match status" value="1"/>
</dbReference>
<evidence type="ECO:0008006" key="2">
    <source>
        <dbReference type="Google" id="ProtNLM"/>
    </source>
</evidence>
<accession>A0A450YUB6</accession>
<gene>
    <name evidence="1" type="ORF">BECKTC1821E_GA0114239_104312</name>
</gene>
<name>A0A450YUB6_9GAMM</name>
<dbReference type="InterPro" id="IPR012337">
    <property type="entry name" value="RNaseH-like_sf"/>
</dbReference>